<dbReference type="OrthoDB" id="9151668at2"/>
<evidence type="ECO:0000256" key="4">
    <source>
        <dbReference type="ARBA" id="ARBA00022519"/>
    </source>
</evidence>
<evidence type="ECO:0000256" key="2">
    <source>
        <dbReference type="ARBA" id="ARBA00022475"/>
    </source>
</evidence>
<feature type="compositionally biased region" description="Low complexity" evidence="8">
    <location>
        <begin position="163"/>
        <end position="203"/>
    </location>
</feature>
<dbReference type="PANTHER" id="PTHR39583:SF2">
    <property type="entry name" value="TYPE II SECRETION SYSTEM PROTEIN J"/>
    <property type="match status" value="1"/>
</dbReference>
<organism evidence="10 11">
    <name type="scientific">Pseudaquabacterium pictum</name>
    <dbReference type="NCBI Taxonomy" id="2315236"/>
    <lineage>
        <taxon>Bacteria</taxon>
        <taxon>Pseudomonadati</taxon>
        <taxon>Pseudomonadota</taxon>
        <taxon>Betaproteobacteria</taxon>
        <taxon>Burkholderiales</taxon>
        <taxon>Sphaerotilaceae</taxon>
        <taxon>Pseudaquabacterium</taxon>
    </lineage>
</organism>
<comment type="subcellular location">
    <subcellularLocation>
        <location evidence="1">Cell inner membrane</location>
        <topology evidence="1">Single-pass membrane protein</topology>
    </subcellularLocation>
</comment>
<gene>
    <name evidence="10" type="ORF">AQPW35_48240</name>
</gene>
<evidence type="ECO:0000256" key="1">
    <source>
        <dbReference type="ARBA" id="ARBA00004377"/>
    </source>
</evidence>
<name>A0A480AWM8_9BURK</name>
<evidence type="ECO:0000256" key="7">
    <source>
        <dbReference type="ARBA" id="ARBA00023136"/>
    </source>
</evidence>
<evidence type="ECO:0000313" key="11">
    <source>
        <dbReference type="Proteomes" id="UP000301751"/>
    </source>
</evidence>
<evidence type="ECO:0000256" key="3">
    <source>
        <dbReference type="ARBA" id="ARBA00022481"/>
    </source>
</evidence>
<evidence type="ECO:0008006" key="12">
    <source>
        <dbReference type="Google" id="ProtNLM"/>
    </source>
</evidence>
<evidence type="ECO:0000256" key="5">
    <source>
        <dbReference type="ARBA" id="ARBA00022692"/>
    </source>
</evidence>
<dbReference type="InterPro" id="IPR045584">
    <property type="entry name" value="Pilin-like"/>
</dbReference>
<dbReference type="GO" id="GO:0005886">
    <property type="term" value="C:plasma membrane"/>
    <property type="evidence" value="ECO:0007669"/>
    <property type="project" value="UniProtKB-SubCell"/>
</dbReference>
<reference evidence="11" key="1">
    <citation type="submission" date="2019-03" db="EMBL/GenBank/DDBJ databases">
        <title>Aquabacterium pictum sp.nov., the first bacteriochlorophyll a-containing freshwater bacterium in the genus Aquabacterium of the class Betaproteobacteria.</title>
        <authorList>
            <person name="Hirose S."/>
            <person name="Tank M."/>
            <person name="Hara E."/>
            <person name="Tamaki H."/>
            <person name="Takaichi S."/>
            <person name="Haruta S."/>
            <person name="Hanada S."/>
        </authorList>
    </citation>
    <scope>NUCLEOTIDE SEQUENCE [LARGE SCALE GENOMIC DNA]</scope>
    <source>
        <strain evidence="11">W35</strain>
    </source>
</reference>
<keyword evidence="5 9" id="KW-0812">Transmembrane</keyword>
<feature type="region of interest" description="Disordered" evidence="8">
    <location>
        <begin position="157"/>
        <end position="215"/>
    </location>
</feature>
<keyword evidence="4" id="KW-0997">Cell inner membrane</keyword>
<dbReference type="InterPro" id="IPR012902">
    <property type="entry name" value="N_methyl_site"/>
</dbReference>
<dbReference type="SUPFAM" id="SSF54523">
    <property type="entry name" value="Pili subunits"/>
    <property type="match status" value="1"/>
</dbReference>
<keyword evidence="6 9" id="KW-1133">Transmembrane helix</keyword>
<keyword evidence="7 9" id="KW-0472">Membrane</keyword>
<sequence>MTARRGFTLVEVLVAVLIMAVIAAMGWQGVSGMVKAREVGAEASGRTLRLSAVLGQWEQDLGAIYDSSVVPGIQFDGTALRLVRRSDNGVQVVVWAVRDGRWQRWPGAVVQRNTALREAWVESQLLAGVEPGQLTVLAGVTGWQLYFWRGQGWSNAQSSGDEVAVNEPAANPSPPASGASAPGAAASAPGEAASAPAPAPTATTRTRSLLPTGVRLQLDLPEGRITRDVMLPPTP</sequence>
<feature type="transmembrane region" description="Helical" evidence="9">
    <location>
        <begin position="6"/>
        <end position="27"/>
    </location>
</feature>
<dbReference type="Proteomes" id="UP000301751">
    <property type="component" value="Unassembled WGS sequence"/>
</dbReference>
<keyword evidence="2" id="KW-1003">Cell membrane</keyword>
<dbReference type="Pfam" id="PF07963">
    <property type="entry name" value="N_methyl"/>
    <property type="match status" value="1"/>
</dbReference>
<dbReference type="InterPro" id="IPR051621">
    <property type="entry name" value="T2SS_protein_J"/>
</dbReference>
<protein>
    <recommendedName>
        <fullName evidence="12">Prepilin-type N-terminal cleavage/methylation domain-containing protein</fullName>
    </recommendedName>
</protein>
<dbReference type="EMBL" id="BJCL01000019">
    <property type="protein sequence ID" value="GCL65743.1"/>
    <property type="molecule type" value="Genomic_DNA"/>
</dbReference>
<accession>A0A480AWM8</accession>
<evidence type="ECO:0000256" key="6">
    <source>
        <dbReference type="ARBA" id="ARBA00022989"/>
    </source>
</evidence>
<keyword evidence="11" id="KW-1185">Reference proteome</keyword>
<evidence type="ECO:0000256" key="8">
    <source>
        <dbReference type="SAM" id="MobiDB-lite"/>
    </source>
</evidence>
<evidence type="ECO:0000313" key="10">
    <source>
        <dbReference type="EMBL" id="GCL65743.1"/>
    </source>
</evidence>
<comment type="caution">
    <text evidence="10">The sequence shown here is derived from an EMBL/GenBank/DDBJ whole genome shotgun (WGS) entry which is preliminary data.</text>
</comment>
<dbReference type="RefSeq" id="WP_137735446.1">
    <property type="nucleotide sequence ID" value="NZ_BJCL01000019.1"/>
</dbReference>
<dbReference type="PROSITE" id="PS00409">
    <property type="entry name" value="PROKAR_NTER_METHYL"/>
    <property type="match status" value="1"/>
</dbReference>
<proteinExistence type="predicted"/>
<dbReference type="PANTHER" id="PTHR39583">
    <property type="entry name" value="TYPE II SECRETION SYSTEM PROTEIN J-RELATED"/>
    <property type="match status" value="1"/>
</dbReference>
<dbReference type="NCBIfam" id="TIGR02532">
    <property type="entry name" value="IV_pilin_GFxxxE"/>
    <property type="match status" value="1"/>
</dbReference>
<keyword evidence="3" id="KW-0488">Methylation</keyword>
<evidence type="ECO:0000256" key="9">
    <source>
        <dbReference type="SAM" id="Phobius"/>
    </source>
</evidence>
<dbReference type="AlphaFoldDB" id="A0A480AWM8"/>